<feature type="region of interest" description="Disordered" evidence="1">
    <location>
        <begin position="1"/>
        <end position="142"/>
    </location>
</feature>
<evidence type="ECO:0000256" key="1">
    <source>
        <dbReference type="SAM" id="MobiDB-lite"/>
    </source>
</evidence>
<evidence type="ECO:0000313" key="3">
    <source>
        <dbReference type="EMBL" id="KNA90303.1"/>
    </source>
</evidence>
<keyword evidence="2" id="KW-0812">Transmembrane</keyword>
<dbReference type="RefSeq" id="WP_049699878.1">
    <property type="nucleotide sequence ID" value="NZ_LDTZ01000019.1"/>
</dbReference>
<comment type="caution">
    <text evidence="3">The sequence shown here is derived from an EMBL/GenBank/DDBJ whole genome shotgun (WGS) entry which is preliminary data.</text>
</comment>
<proteinExistence type="predicted"/>
<feature type="transmembrane region" description="Helical" evidence="2">
    <location>
        <begin position="215"/>
        <end position="234"/>
    </location>
</feature>
<protein>
    <recommendedName>
        <fullName evidence="5">Integral membrane protein</fullName>
    </recommendedName>
</protein>
<keyword evidence="4" id="KW-1185">Reference proteome</keyword>
<feature type="transmembrane region" description="Helical" evidence="2">
    <location>
        <begin position="164"/>
        <end position="184"/>
    </location>
</feature>
<accession>A0ABR5I9D1</accession>
<organism evidence="3 4">
    <name type="scientific">Gordonia jacobaea</name>
    <dbReference type="NCBI Taxonomy" id="122202"/>
    <lineage>
        <taxon>Bacteria</taxon>
        <taxon>Bacillati</taxon>
        <taxon>Actinomycetota</taxon>
        <taxon>Actinomycetes</taxon>
        <taxon>Mycobacteriales</taxon>
        <taxon>Gordoniaceae</taxon>
        <taxon>Gordonia</taxon>
    </lineage>
</organism>
<gene>
    <name evidence="3" type="ORF">ABW18_15395</name>
</gene>
<feature type="transmembrane region" description="Helical" evidence="2">
    <location>
        <begin position="326"/>
        <end position="357"/>
    </location>
</feature>
<dbReference type="EMBL" id="LDTZ01000019">
    <property type="protein sequence ID" value="KNA90303.1"/>
    <property type="molecule type" value="Genomic_DNA"/>
</dbReference>
<sequence length="375" mass="39065">MTEPPNESTPSSGPNPNEPHGTNPTPGQPQYGQPSPGQPQYGQPSPGQPQYGQPAPGQPQYGQPSPGEPQYGQPAPGQPQYGQPEYGQPQYGQPEYGQPQYGTPQYGQPQPGSVPPGGTPPPGQFGAAPGYPAAPAPGAPGTPFSVGESFSWAWSQFKANPGPMVLPGVIMAAVGLLFWALIFWGSSWVETTTTNTVGSYGDTTYSYETTTVNGGALAGLIAVYIVGLLLLLYFQVSILSGAVRVANGEPIDAKSFLVPLRFWPVVGTAILVALIAFVLSFCVIGGIIAAFFLQFAVLSTISESRSPGDAIGRSFRVTSDNIGDSILTLIIVWFTNVVGALLCGIGLIISAPLAALFQVHAFRRIVGEPVAPPAA</sequence>
<evidence type="ECO:0008006" key="5">
    <source>
        <dbReference type="Google" id="ProtNLM"/>
    </source>
</evidence>
<feature type="compositionally biased region" description="Pro residues" evidence="1">
    <location>
        <begin position="112"/>
        <end position="123"/>
    </location>
</feature>
<feature type="transmembrane region" description="Helical" evidence="2">
    <location>
        <begin position="262"/>
        <end position="295"/>
    </location>
</feature>
<dbReference type="Proteomes" id="UP000037247">
    <property type="component" value="Unassembled WGS sequence"/>
</dbReference>
<keyword evidence="2" id="KW-0472">Membrane</keyword>
<feature type="compositionally biased region" description="Low complexity" evidence="1">
    <location>
        <begin position="28"/>
        <end position="111"/>
    </location>
</feature>
<keyword evidence="2" id="KW-1133">Transmembrane helix</keyword>
<reference evidence="3 4" key="1">
    <citation type="submission" date="2015-05" db="EMBL/GenBank/DDBJ databases">
        <title>Draft genome sequence of the bacterium Gordonia jacobaea a new member of the Gordonia genus.</title>
        <authorList>
            <person name="Jimenez-Galisteo G."/>
            <person name="Dominguez A."/>
            <person name="Munoz E."/>
            <person name="Vinas M."/>
        </authorList>
    </citation>
    <scope>NUCLEOTIDE SEQUENCE [LARGE SCALE GENOMIC DNA]</scope>
    <source>
        <strain evidence="4">mv1</strain>
    </source>
</reference>
<name>A0ABR5I9D1_9ACTN</name>
<evidence type="ECO:0000256" key="2">
    <source>
        <dbReference type="SAM" id="Phobius"/>
    </source>
</evidence>
<feature type="compositionally biased region" description="Polar residues" evidence="1">
    <location>
        <begin position="1"/>
        <end position="25"/>
    </location>
</feature>
<evidence type="ECO:0000313" key="4">
    <source>
        <dbReference type="Proteomes" id="UP000037247"/>
    </source>
</evidence>